<proteinExistence type="predicted"/>
<evidence type="ECO:0000259" key="7">
    <source>
        <dbReference type="PROSITE" id="PS50110"/>
    </source>
</evidence>
<accession>A0A2R5F2K6</accession>
<evidence type="ECO:0000313" key="9">
    <source>
        <dbReference type="Proteomes" id="UP000245081"/>
    </source>
</evidence>
<evidence type="ECO:0000256" key="2">
    <source>
        <dbReference type="ARBA" id="ARBA00023015"/>
    </source>
</evidence>
<keyword evidence="9" id="KW-1185">Reference proteome</keyword>
<keyword evidence="4" id="KW-0804">Transcription</keyword>
<dbReference type="SMART" id="SM00448">
    <property type="entry name" value="REC"/>
    <property type="match status" value="1"/>
</dbReference>
<dbReference type="InterPro" id="IPR058245">
    <property type="entry name" value="NreC/VraR/RcsB-like_REC"/>
</dbReference>
<evidence type="ECO:0000256" key="5">
    <source>
        <dbReference type="PROSITE-ProRule" id="PRU00169"/>
    </source>
</evidence>
<dbReference type="Pfam" id="PF00072">
    <property type="entry name" value="Response_reg"/>
    <property type="match status" value="1"/>
</dbReference>
<reference evidence="8 9" key="1">
    <citation type="journal article" date="2018" name="Environ. Microbiol.">
        <title>Isolation and genomic characterization of Novimethylophilus kurashikiensis gen. nov. sp. nov., a new lanthanide-dependent methylotrophic species of Methylophilaceae.</title>
        <authorList>
            <person name="Lv H."/>
            <person name="Sahin N."/>
            <person name="Tani A."/>
        </authorList>
    </citation>
    <scope>NUCLEOTIDE SEQUENCE [LARGE SCALE GENOMIC DNA]</scope>
    <source>
        <strain evidence="8 9">La2-4</strain>
    </source>
</reference>
<comment type="caution">
    <text evidence="8">The sequence shown here is derived from an EMBL/GenBank/DDBJ whole genome shotgun (WGS) entry which is preliminary data.</text>
</comment>
<evidence type="ECO:0000256" key="1">
    <source>
        <dbReference type="ARBA" id="ARBA00022553"/>
    </source>
</evidence>
<dbReference type="GO" id="GO:0006355">
    <property type="term" value="P:regulation of DNA-templated transcription"/>
    <property type="evidence" value="ECO:0007669"/>
    <property type="project" value="InterPro"/>
</dbReference>
<sequence length="224" mass="24744">MLSYNAENPARILIVDDHPIVRQGVAMLINQEPDLRVCCEASNAEEGRAMSLECKPHLAIVDLSLAGLSGLELIKQLRADAPDLLILMMSMHDENVYAERVLQAGAQGYLMKQETPSTMLQAIRQVLNGEIYLSPSMHHTILHRLAHHQGDNSPIRSLSSAEFEVLHLIGLGHGTSEIARLLDRSPKTIEAHRANIKNKLNLSSGADLNRFAINWSNGLIPLQN</sequence>
<dbReference type="GO" id="GO:0003677">
    <property type="term" value="F:DNA binding"/>
    <property type="evidence" value="ECO:0007669"/>
    <property type="project" value="UniProtKB-KW"/>
</dbReference>
<evidence type="ECO:0000256" key="3">
    <source>
        <dbReference type="ARBA" id="ARBA00023125"/>
    </source>
</evidence>
<dbReference type="CDD" id="cd17535">
    <property type="entry name" value="REC_NarL-like"/>
    <property type="match status" value="1"/>
</dbReference>
<dbReference type="InterPro" id="IPR016032">
    <property type="entry name" value="Sig_transdc_resp-reg_C-effctor"/>
</dbReference>
<dbReference type="SUPFAM" id="SSF46894">
    <property type="entry name" value="C-terminal effector domain of the bipartite response regulators"/>
    <property type="match status" value="1"/>
</dbReference>
<dbReference type="PANTHER" id="PTHR43214">
    <property type="entry name" value="TWO-COMPONENT RESPONSE REGULATOR"/>
    <property type="match status" value="1"/>
</dbReference>
<dbReference type="GO" id="GO:0000160">
    <property type="term" value="P:phosphorelay signal transduction system"/>
    <property type="evidence" value="ECO:0007669"/>
    <property type="project" value="InterPro"/>
</dbReference>
<keyword evidence="3" id="KW-0238">DNA-binding</keyword>
<keyword evidence="1 5" id="KW-0597">Phosphoprotein</keyword>
<evidence type="ECO:0000259" key="6">
    <source>
        <dbReference type="PROSITE" id="PS50043"/>
    </source>
</evidence>
<dbReference type="AlphaFoldDB" id="A0A2R5F2K6"/>
<dbReference type="Gene3D" id="3.40.50.2300">
    <property type="match status" value="1"/>
</dbReference>
<dbReference type="InterPro" id="IPR001789">
    <property type="entry name" value="Sig_transdc_resp-reg_receiver"/>
</dbReference>
<dbReference type="PRINTS" id="PR00038">
    <property type="entry name" value="HTHLUXR"/>
</dbReference>
<evidence type="ECO:0000313" key="8">
    <source>
        <dbReference type="EMBL" id="GBG12655.1"/>
    </source>
</evidence>
<dbReference type="OrthoDB" id="9780593at2"/>
<feature type="domain" description="HTH luxR-type" evidence="6">
    <location>
        <begin position="151"/>
        <end position="216"/>
    </location>
</feature>
<feature type="modified residue" description="4-aspartylphosphate" evidence="5">
    <location>
        <position position="62"/>
    </location>
</feature>
<dbReference type="SMART" id="SM00421">
    <property type="entry name" value="HTH_LUXR"/>
    <property type="match status" value="1"/>
</dbReference>
<name>A0A2R5F2K6_9PROT</name>
<dbReference type="SUPFAM" id="SSF52172">
    <property type="entry name" value="CheY-like"/>
    <property type="match status" value="1"/>
</dbReference>
<dbReference type="PROSITE" id="PS50110">
    <property type="entry name" value="RESPONSE_REGULATORY"/>
    <property type="match status" value="1"/>
</dbReference>
<dbReference type="CDD" id="cd06170">
    <property type="entry name" value="LuxR_C_like"/>
    <property type="match status" value="1"/>
</dbReference>
<protein>
    <submittedName>
        <fullName evidence="8">LuxR family transcriptional regulator</fullName>
    </submittedName>
</protein>
<dbReference type="RefSeq" id="WP_109013879.1">
    <property type="nucleotide sequence ID" value="NZ_BDOQ01000001.1"/>
</dbReference>
<organism evidence="8 9">
    <name type="scientific">Novimethylophilus kurashikiensis</name>
    <dbReference type="NCBI Taxonomy" id="1825523"/>
    <lineage>
        <taxon>Bacteria</taxon>
        <taxon>Pseudomonadati</taxon>
        <taxon>Pseudomonadota</taxon>
        <taxon>Betaproteobacteria</taxon>
        <taxon>Nitrosomonadales</taxon>
        <taxon>Methylophilaceae</taxon>
        <taxon>Novimethylophilus</taxon>
    </lineage>
</organism>
<dbReference type="InterPro" id="IPR000792">
    <property type="entry name" value="Tscrpt_reg_LuxR_C"/>
</dbReference>
<dbReference type="Pfam" id="PF00196">
    <property type="entry name" value="GerE"/>
    <property type="match status" value="1"/>
</dbReference>
<dbReference type="InterPro" id="IPR011006">
    <property type="entry name" value="CheY-like_superfamily"/>
</dbReference>
<dbReference type="PANTHER" id="PTHR43214:SF41">
    <property type="entry name" value="NITRATE_NITRITE RESPONSE REGULATOR PROTEIN NARP"/>
    <property type="match status" value="1"/>
</dbReference>
<feature type="domain" description="Response regulatory" evidence="7">
    <location>
        <begin position="11"/>
        <end position="127"/>
    </location>
</feature>
<dbReference type="InterPro" id="IPR039420">
    <property type="entry name" value="WalR-like"/>
</dbReference>
<dbReference type="Proteomes" id="UP000245081">
    <property type="component" value="Unassembled WGS sequence"/>
</dbReference>
<dbReference type="EMBL" id="BDOQ01000001">
    <property type="protein sequence ID" value="GBG12655.1"/>
    <property type="molecule type" value="Genomic_DNA"/>
</dbReference>
<dbReference type="PROSITE" id="PS50043">
    <property type="entry name" value="HTH_LUXR_2"/>
    <property type="match status" value="1"/>
</dbReference>
<evidence type="ECO:0000256" key="4">
    <source>
        <dbReference type="ARBA" id="ARBA00023163"/>
    </source>
</evidence>
<keyword evidence="2" id="KW-0805">Transcription regulation</keyword>
<dbReference type="PROSITE" id="PS00622">
    <property type="entry name" value="HTH_LUXR_1"/>
    <property type="match status" value="1"/>
</dbReference>
<gene>
    <name evidence="8" type="ORF">NMK_0186</name>
</gene>